<dbReference type="SUPFAM" id="SSF56204">
    <property type="entry name" value="Hect, E3 ligase catalytic domain"/>
    <property type="match status" value="1"/>
</dbReference>
<dbReference type="SMART" id="SM00119">
    <property type="entry name" value="HECTc"/>
    <property type="match status" value="1"/>
</dbReference>
<dbReference type="PROSITE" id="PS50237">
    <property type="entry name" value="HECT"/>
    <property type="match status" value="1"/>
</dbReference>
<evidence type="ECO:0000313" key="6">
    <source>
        <dbReference type="Proteomes" id="UP001159405"/>
    </source>
</evidence>
<gene>
    <name evidence="5" type="ORF">PLOB_00034018</name>
</gene>
<feature type="region of interest" description="Disordered" evidence="3">
    <location>
        <begin position="17"/>
        <end position="40"/>
    </location>
</feature>
<dbReference type="Pfam" id="PF00632">
    <property type="entry name" value="HECT"/>
    <property type="match status" value="1"/>
</dbReference>
<dbReference type="Gene3D" id="3.30.2410.10">
    <property type="entry name" value="Hect, E3 ligase catalytic domain"/>
    <property type="match status" value="1"/>
</dbReference>
<feature type="domain" description="HECT" evidence="4">
    <location>
        <begin position="365"/>
        <end position="653"/>
    </location>
</feature>
<dbReference type="InterPro" id="IPR035983">
    <property type="entry name" value="Hect_E3_ubiquitin_ligase"/>
</dbReference>
<protein>
    <recommendedName>
        <fullName evidence="4">HECT domain-containing protein</fullName>
    </recommendedName>
</protein>
<comment type="caution">
    <text evidence="5">The sequence shown here is derived from an EMBL/GenBank/DDBJ whole genome shotgun (WGS) entry which is preliminary data.</text>
</comment>
<name>A0ABN8P0I8_9CNID</name>
<comment type="caution">
    <text evidence="2">Lacks conserved residue(s) required for the propagation of feature annotation.</text>
</comment>
<proteinExistence type="predicted"/>
<keyword evidence="1 2" id="KW-0833">Ubl conjugation pathway</keyword>
<reference evidence="5 6" key="1">
    <citation type="submission" date="2022-05" db="EMBL/GenBank/DDBJ databases">
        <authorList>
            <consortium name="Genoscope - CEA"/>
            <person name="William W."/>
        </authorList>
    </citation>
    <scope>NUCLEOTIDE SEQUENCE [LARGE SCALE GENOMIC DNA]</scope>
</reference>
<feature type="non-terminal residue" evidence="5">
    <location>
        <position position="1"/>
    </location>
</feature>
<sequence length="678" mass="74317">YSFLDYQFIFLGASTSQSVPPANTPAQHSQPSISSTRSNYSPSVPLPAALGRLATTAISPSEEHSRVFHYMKGKTRMTGKGKAPIKKIPTCTMKFCCLGCVDSDKPPTSVAAKTALANSGLGPSSMTFEMNGNAIHSKLLERYPRLSHAGGYELLLYQRGGEEHGFHHLPAPHTPSRIKEIANASVVYIRPLQLDILDAEDPSMDNMMHPAQEGEGGFNKFLAPMGGIEDLWYRLTKMFLISSSDGNGDDPLAFPSTSSAGSNASATEEDIDKLSEMFPNETRKELENCLKVQGTLRQAVTTLLQSKTSLELSDDDSDLMDSVFEGPRSLSEELHDLQKNFDNGQKEKLKVDEEDLLNDAMTYYKDSDFNPSKRLRIVYTGQAAADTGGVVRHFYTQLLTGITETFFQGKEYCSPIYNSDTVASGLMKLVGTIIVHSILQGGPGLPVFSPGIYYYLATGNVEEAIDGLAVIDCSLEMRDFISKIAEAEDVANLDEEEVTTILANCGLTMKLTNDNKMRVIRNLIVHDAIAKPKMVLDQLREGLKTLGFGKRMELYPDVFKELFVAGDKEVTANDIKGQLQFPSDLNTNEENIKEYMLQFLRDASIDELKSFLVFATGSPGLPLFGLGIIKIGFDDTESIFSSTCSFRVTLPRSFPDQGTFSSSLTAVCDSNGKAFSSV</sequence>
<dbReference type="EMBL" id="CALNXK010000046">
    <property type="protein sequence ID" value="CAH3129191.1"/>
    <property type="molecule type" value="Genomic_DNA"/>
</dbReference>
<evidence type="ECO:0000256" key="1">
    <source>
        <dbReference type="ARBA" id="ARBA00022786"/>
    </source>
</evidence>
<dbReference type="Proteomes" id="UP001159405">
    <property type="component" value="Unassembled WGS sequence"/>
</dbReference>
<evidence type="ECO:0000313" key="5">
    <source>
        <dbReference type="EMBL" id="CAH3129191.1"/>
    </source>
</evidence>
<evidence type="ECO:0000256" key="3">
    <source>
        <dbReference type="SAM" id="MobiDB-lite"/>
    </source>
</evidence>
<organism evidence="5 6">
    <name type="scientific">Porites lobata</name>
    <dbReference type="NCBI Taxonomy" id="104759"/>
    <lineage>
        <taxon>Eukaryota</taxon>
        <taxon>Metazoa</taxon>
        <taxon>Cnidaria</taxon>
        <taxon>Anthozoa</taxon>
        <taxon>Hexacorallia</taxon>
        <taxon>Scleractinia</taxon>
        <taxon>Fungiina</taxon>
        <taxon>Poritidae</taxon>
        <taxon>Porites</taxon>
    </lineage>
</organism>
<keyword evidence="6" id="KW-1185">Reference proteome</keyword>
<evidence type="ECO:0000256" key="2">
    <source>
        <dbReference type="PROSITE-ProRule" id="PRU00104"/>
    </source>
</evidence>
<accession>A0ABN8P0I8</accession>
<evidence type="ECO:0000259" key="4">
    <source>
        <dbReference type="PROSITE" id="PS50237"/>
    </source>
</evidence>
<dbReference type="InterPro" id="IPR000569">
    <property type="entry name" value="HECT_dom"/>
</dbReference>
<dbReference type="Gene3D" id="3.90.1750.10">
    <property type="entry name" value="Hect, E3 ligase catalytic domains"/>
    <property type="match status" value="1"/>
</dbReference>